<dbReference type="GO" id="GO:0070041">
    <property type="term" value="F:rRNA (uridine-C5-)-methyltransferase activity"/>
    <property type="evidence" value="ECO:0007669"/>
    <property type="project" value="TreeGrafter"/>
</dbReference>
<name>E6MG05_9FIRM</name>
<dbReference type="FunFam" id="3.40.50.150:FF:000009">
    <property type="entry name" value="23S rRNA (Uracil(1939)-C(5))-methyltransferase RlmD"/>
    <property type="match status" value="1"/>
</dbReference>
<feature type="active site" evidence="5">
    <location>
        <position position="413"/>
    </location>
</feature>
<dbReference type="PROSITE" id="PS01230">
    <property type="entry name" value="TRMA_1"/>
    <property type="match status" value="1"/>
</dbReference>
<feature type="binding site" evidence="4">
    <location>
        <position position="288"/>
    </location>
    <ligand>
        <name>S-adenosyl-L-methionine</name>
        <dbReference type="ChEBI" id="CHEBI:59789"/>
    </ligand>
</feature>
<proteinExistence type="inferred from homology"/>
<gene>
    <name evidence="7" type="primary">rumA</name>
    <name evidence="7" type="ORF">HMP0721_0938</name>
</gene>
<dbReference type="Pfam" id="PF05958">
    <property type="entry name" value="tRNA_U5-meth_tr"/>
    <property type="match status" value="1"/>
</dbReference>
<dbReference type="Proteomes" id="UP000004754">
    <property type="component" value="Unassembled WGS sequence"/>
</dbReference>
<keyword evidence="8" id="KW-1185">Reference proteome</keyword>
<sequence length="458" mass="50386">MKHKTKKNAYRIGDRLVVDVTDLTARGEGVAHHNGLTVFVGGALPGERVQLRVAVVKQQYLVGTLEAIQVRTTVRQTPPCDYFPECGGCQWLHLNAAAQAEQKRRRVMGDLVHIGGFTDIADKVCATVSADSAVHYRNKAQFKISEEGIGFYAKGSHQVIPIAHCLNQMTPNDDLILILNQWVKDSQIPIYREDSGTGNLRGILVRANRRGDIMVTLIAKTLSGVNTERLARRLQESLSELVSFSININPNRGNRVLGEETRVIFGAPTISETLCGREFQISPASFFQVNTEQAEKLYRQVIRYANLTGQESVFDLYCGTGTIGICMADRARKVTGIEAVPEAIADAKENARRNNIDNIQFFCGRSEKIMSERLAAGDAADVVVVDPPRKGCARLLLETIVASGVPKIVYVSCNPSTLARDCRCLADAGYRLEEVTPFDLFPGTGHVETVVLMLKVNN</sequence>
<feature type="domain" description="TRAM" evidence="6">
    <location>
        <begin position="9"/>
        <end position="67"/>
    </location>
</feature>
<dbReference type="InterPro" id="IPR029063">
    <property type="entry name" value="SAM-dependent_MTases_sf"/>
</dbReference>
<dbReference type="eggNOG" id="COG2265">
    <property type="taxonomic scope" value="Bacteria"/>
</dbReference>
<dbReference type="RefSeq" id="WP_006598362.1">
    <property type="nucleotide sequence ID" value="NZ_GL622359.1"/>
</dbReference>
<evidence type="ECO:0000256" key="4">
    <source>
        <dbReference type="PROSITE-ProRule" id="PRU01024"/>
    </source>
</evidence>
<feature type="binding site" evidence="4">
    <location>
        <position position="338"/>
    </location>
    <ligand>
        <name>S-adenosyl-L-methionine</name>
        <dbReference type="ChEBI" id="CHEBI:59789"/>
    </ligand>
</feature>
<dbReference type="InterPro" id="IPR030390">
    <property type="entry name" value="MeTrfase_TrmA_AS"/>
</dbReference>
<comment type="similarity">
    <text evidence="4">Belongs to the class I-like SAM-binding methyltransferase superfamily. RNA M5U methyltransferase family.</text>
</comment>
<dbReference type="PANTHER" id="PTHR11061">
    <property type="entry name" value="RNA M5U METHYLTRANSFERASE"/>
    <property type="match status" value="1"/>
</dbReference>
<dbReference type="PROSITE" id="PS50926">
    <property type="entry name" value="TRAM"/>
    <property type="match status" value="1"/>
</dbReference>
<dbReference type="GO" id="GO:0070475">
    <property type="term" value="P:rRNA base methylation"/>
    <property type="evidence" value="ECO:0007669"/>
    <property type="project" value="TreeGrafter"/>
</dbReference>
<dbReference type="PANTHER" id="PTHR11061:SF30">
    <property type="entry name" value="TRNA (URACIL(54)-C(5))-METHYLTRANSFERASE"/>
    <property type="match status" value="1"/>
</dbReference>
<dbReference type="FunFam" id="2.40.50.1070:FF:000003">
    <property type="entry name" value="23S rRNA (Uracil-5-)-methyltransferase RumA"/>
    <property type="match status" value="1"/>
</dbReference>
<keyword evidence="2 4" id="KW-0808">Transferase</keyword>
<keyword evidence="1 4" id="KW-0489">Methyltransferase</keyword>
<reference evidence="7 8" key="1">
    <citation type="submission" date="2010-12" db="EMBL/GenBank/DDBJ databases">
        <authorList>
            <person name="Muzny D."/>
            <person name="Qin X."/>
            <person name="Deng J."/>
            <person name="Jiang H."/>
            <person name="Liu Y."/>
            <person name="Qu J."/>
            <person name="Song X.-Z."/>
            <person name="Zhang L."/>
            <person name="Thornton R."/>
            <person name="Coyle M."/>
            <person name="Francisco L."/>
            <person name="Jackson L."/>
            <person name="Javaid M."/>
            <person name="Korchina V."/>
            <person name="Kovar C."/>
            <person name="Mata R."/>
            <person name="Mathew T."/>
            <person name="Ngo R."/>
            <person name="Nguyen L."/>
            <person name="Nguyen N."/>
            <person name="Okwuonu G."/>
            <person name="Ongeri F."/>
            <person name="Pham C."/>
            <person name="Simmons D."/>
            <person name="Wilczek-Boney K."/>
            <person name="Hale W."/>
            <person name="Jakkamsetti A."/>
            <person name="Pham P."/>
            <person name="Ruth R."/>
            <person name="San Lucas F."/>
            <person name="Warren J."/>
            <person name="Zhang J."/>
            <person name="Zhao Z."/>
            <person name="Zhou C."/>
            <person name="Zhu D."/>
            <person name="Lee S."/>
            <person name="Bess C."/>
            <person name="Blankenburg K."/>
            <person name="Forbes L."/>
            <person name="Fu Q."/>
            <person name="Gubbala S."/>
            <person name="Hirani K."/>
            <person name="Jayaseelan J.C."/>
            <person name="Lara F."/>
            <person name="Munidasa M."/>
            <person name="Palculict T."/>
            <person name="Patil S."/>
            <person name="Pu L.-L."/>
            <person name="Saada N."/>
            <person name="Tang L."/>
            <person name="Weissenberger G."/>
            <person name="Zhu Y."/>
            <person name="Hemphill L."/>
            <person name="Shang Y."/>
            <person name="Youmans B."/>
            <person name="Ayvaz T."/>
            <person name="Ross M."/>
            <person name="Santibanez J."/>
            <person name="Aqrawi P."/>
            <person name="Gross S."/>
            <person name="Joshi V."/>
            <person name="Fowler G."/>
            <person name="Nazareth L."/>
            <person name="Reid J."/>
            <person name="Worley K."/>
            <person name="Petrosino J."/>
            <person name="Highlander S."/>
            <person name="Gibbs R."/>
        </authorList>
    </citation>
    <scope>NUCLEOTIDE SEQUENCE [LARGE SCALE GENOMIC DNA]</scope>
    <source>
        <strain evidence="7 8">ATCC 23263</strain>
    </source>
</reference>
<dbReference type="Gene3D" id="2.40.50.140">
    <property type="entry name" value="Nucleic acid-binding proteins"/>
    <property type="match status" value="1"/>
</dbReference>
<feature type="active site" description="Nucleophile" evidence="4">
    <location>
        <position position="413"/>
    </location>
</feature>
<dbReference type="InterPro" id="IPR002792">
    <property type="entry name" value="TRAM_dom"/>
</dbReference>
<evidence type="ECO:0000256" key="3">
    <source>
        <dbReference type="ARBA" id="ARBA00022691"/>
    </source>
</evidence>
<dbReference type="STRING" id="887929.HMP0721_0938"/>
<keyword evidence="3 4" id="KW-0949">S-adenosyl-L-methionine</keyword>
<dbReference type="Gene3D" id="2.40.50.1070">
    <property type="match status" value="1"/>
</dbReference>
<organism evidence="7 8">
    <name type="scientific">Pseudoramibacter alactolyticus ATCC 23263</name>
    <dbReference type="NCBI Taxonomy" id="887929"/>
    <lineage>
        <taxon>Bacteria</taxon>
        <taxon>Bacillati</taxon>
        <taxon>Bacillota</taxon>
        <taxon>Clostridia</taxon>
        <taxon>Eubacteriales</taxon>
        <taxon>Eubacteriaceae</taxon>
        <taxon>Pseudoramibacter</taxon>
    </lineage>
</organism>
<dbReference type="InterPro" id="IPR012340">
    <property type="entry name" value="NA-bd_OB-fold"/>
</dbReference>
<feature type="binding site" evidence="4">
    <location>
        <position position="386"/>
    </location>
    <ligand>
        <name>S-adenosyl-L-methionine</name>
        <dbReference type="ChEBI" id="CHEBI:59789"/>
    </ligand>
</feature>
<dbReference type="NCBIfam" id="TIGR00479">
    <property type="entry name" value="rumA"/>
    <property type="match status" value="1"/>
</dbReference>
<dbReference type="PROSITE" id="PS51687">
    <property type="entry name" value="SAM_MT_RNA_M5U"/>
    <property type="match status" value="1"/>
</dbReference>
<evidence type="ECO:0000256" key="5">
    <source>
        <dbReference type="PROSITE-ProRule" id="PRU10015"/>
    </source>
</evidence>
<dbReference type="Gene3D" id="3.40.50.150">
    <property type="entry name" value="Vaccinia Virus protein VP39"/>
    <property type="match status" value="1"/>
</dbReference>
<dbReference type="AlphaFoldDB" id="E6MG05"/>
<evidence type="ECO:0000313" key="8">
    <source>
        <dbReference type="Proteomes" id="UP000004754"/>
    </source>
</evidence>
<dbReference type="SUPFAM" id="SSF50249">
    <property type="entry name" value="Nucleic acid-binding proteins"/>
    <property type="match status" value="1"/>
</dbReference>
<evidence type="ECO:0000256" key="1">
    <source>
        <dbReference type="ARBA" id="ARBA00022603"/>
    </source>
</evidence>
<comment type="caution">
    <text evidence="7">The sequence shown here is derived from an EMBL/GenBank/DDBJ whole genome shotgun (WGS) entry which is preliminary data.</text>
</comment>
<dbReference type="CDD" id="cd02440">
    <property type="entry name" value="AdoMet_MTases"/>
    <property type="match status" value="1"/>
</dbReference>
<dbReference type="SUPFAM" id="SSF53335">
    <property type="entry name" value="S-adenosyl-L-methionine-dependent methyltransferases"/>
    <property type="match status" value="1"/>
</dbReference>
<dbReference type="EMBL" id="AEQN01000016">
    <property type="protein sequence ID" value="EFV01545.1"/>
    <property type="molecule type" value="Genomic_DNA"/>
</dbReference>
<evidence type="ECO:0000313" key="7">
    <source>
        <dbReference type="EMBL" id="EFV01545.1"/>
    </source>
</evidence>
<feature type="binding site" evidence="4">
    <location>
        <position position="317"/>
    </location>
    <ligand>
        <name>S-adenosyl-L-methionine</name>
        <dbReference type="ChEBI" id="CHEBI:59789"/>
    </ligand>
</feature>
<evidence type="ECO:0000259" key="6">
    <source>
        <dbReference type="PROSITE" id="PS50926"/>
    </source>
</evidence>
<accession>E6MG05</accession>
<dbReference type="HOGENOM" id="CLU_014689_7_0_9"/>
<protein>
    <submittedName>
        <fullName evidence="7">23S rRNA (Uracil-5-)-methyltransferase RumA</fullName>
        <ecNumber evidence="7">2.1.1.-</ecNumber>
    </submittedName>
</protein>
<dbReference type="InterPro" id="IPR010280">
    <property type="entry name" value="U5_MeTrfase_fam"/>
</dbReference>
<dbReference type="Pfam" id="PF01938">
    <property type="entry name" value="TRAM"/>
    <property type="match status" value="1"/>
</dbReference>
<evidence type="ECO:0000256" key="2">
    <source>
        <dbReference type="ARBA" id="ARBA00022679"/>
    </source>
</evidence>
<dbReference type="EC" id="2.1.1.-" evidence="7"/>